<evidence type="ECO:0000313" key="2">
    <source>
        <dbReference type="Proteomes" id="UP000273119"/>
    </source>
</evidence>
<name>A0A496PMK8_9MICC</name>
<dbReference type="EMBL" id="QQXL01000001">
    <property type="protein sequence ID" value="RKW71772.1"/>
    <property type="molecule type" value="Genomic_DNA"/>
</dbReference>
<evidence type="ECO:0000313" key="1">
    <source>
        <dbReference type="EMBL" id="RKW71772.1"/>
    </source>
</evidence>
<sequence length="122" mass="13848">MPDQKMRERLAVLAVAAYKPCAEVRYDAEGIYCLDCGWQSPTADYEAYRAHVPLKVMDAVLAALPELLDEMIADRHRAVKAEAWEEGARAAWDHSTPEVNGAHYHWRHAGEPLNPYRIEDQS</sequence>
<comment type="caution">
    <text evidence="1">The sequence shown here is derived from an EMBL/GenBank/DDBJ whole genome shotgun (WGS) entry which is preliminary data.</text>
</comment>
<reference evidence="1 2" key="1">
    <citation type="submission" date="2018-07" db="EMBL/GenBank/DDBJ databases">
        <title>Arthrobacter sp. nov., isolated from raw cow's milk with high bacterial count.</title>
        <authorList>
            <person name="Hahne J."/>
            <person name="Isele D."/>
            <person name="Lipski A."/>
        </authorList>
    </citation>
    <scope>NUCLEOTIDE SEQUENCE [LARGE SCALE GENOMIC DNA]</scope>
    <source>
        <strain evidence="1 2">JZ R-183</strain>
    </source>
</reference>
<keyword evidence="2" id="KW-1185">Reference proteome</keyword>
<proteinExistence type="predicted"/>
<dbReference type="Proteomes" id="UP000273119">
    <property type="component" value="Unassembled WGS sequence"/>
</dbReference>
<dbReference type="AlphaFoldDB" id="A0A496PMK8"/>
<organism evidence="1 2">
    <name type="scientific">Galactobacter caseinivorans</name>
    <dbReference type="NCBI Taxonomy" id="2676123"/>
    <lineage>
        <taxon>Bacteria</taxon>
        <taxon>Bacillati</taxon>
        <taxon>Actinomycetota</taxon>
        <taxon>Actinomycetes</taxon>
        <taxon>Micrococcales</taxon>
        <taxon>Micrococcaceae</taxon>
        <taxon>Galactobacter</taxon>
    </lineage>
</organism>
<protein>
    <submittedName>
        <fullName evidence="1">Uncharacterized protein</fullName>
    </submittedName>
</protein>
<gene>
    <name evidence="1" type="ORF">DWQ67_02790</name>
</gene>
<accession>A0A496PMK8</accession>